<accession>A0AAD1KAT1</accession>
<sequence length="76" mass="8527">MSHNNNKYFVLYCGSGDVPSPYTACSRDHYLIYRDPTSLREPIYAESPADEEENIPLIDAMDLDGMPMRANTSIGP</sequence>
<dbReference type="EMBL" id="AP024613">
    <property type="protein sequence ID" value="BCV45894.1"/>
    <property type="molecule type" value="Genomic_DNA"/>
</dbReference>
<gene>
    <name evidence="1" type="ORF">TUM17379_29120</name>
</gene>
<organism evidence="1 2">
    <name type="scientific">Shewanella algae</name>
    <dbReference type="NCBI Taxonomy" id="38313"/>
    <lineage>
        <taxon>Bacteria</taxon>
        <taxon>Pseudomonadati</taxon>
        <taxon>Pseudomonadota</taxon>
        <taxon>Gammaproteobacteria</taxon>
        <taxon>Alteromonadales</taxon>
        <taxon>Shewanellaceae</taxon>
        <taxon>Shewanella</taxon>
    </lineage>
</organism>
<dbReference type="Proteomes" id="UP000825078">
    <property type="component" value="Chromosome"/>
</dbReference>
<evidence type="ECO:0000313" key="1">
    <source>
        <dbReference type="EMBL" id="BCV45894.1"/>
    </source>
</evidence>
<protein>
    <submittedName>
        <fullName evidence="1">Uncharacterized protein</fullName>
    </submittedName>
</protein>
<name>A0AAD1KAT1_9GAMM</name>
<dbReference type="RefSeq" id="WP_208147353.1">
    <property type="nucleotide sequence ID" value="NZ_AP024613.1"/>
</dbReference>
<proteinExistence type="predicted"/>
<evidence type="ECO:0000313" key="2">
    <source>
        <dbReference type="Proteomes" id="UP000825078"/>
    </source>
</evidence>
<reference evidence="1" key="1">
    <citation type="submission" date="2021-05" db="EMBL/GenBank/DDBJ databases">
        <title>Molecular characterization for Shewanella algae harboring chromosomal blaOXA-55-like strains isolated from clinical and environment sample.</title>
        <authorList>
            <person name="Ohama Y."/>
            <person name="Aoki K."/>
            <person name="Harada S."/>
            <person name="Moriya K."/>
            <person name="Ishii Y."/>
            <person name="Tateda K."/>
        </authorList>
    </citation>
    <scope>NUCLEOTIDE SEQUENCE</scope>
    <source>
        <strain evidence="1">TUM17379</strain>
    </source>
</reference>
<dbReference type="AlphaFoldDB" id="A0AAD1KAT1"/>